<reference evidence="2" key="1">
    <citation type="submission" date="2021-01" db="EMBL/GenBank/DDBJ databases">
        <authorList>
            <person name="Corre E."/>
            <person name="Pelletier E."/>
            <person name="Niang G."/>
            <person name="Scheremetjew M."/>
            <person name="Finn R."/>
            <person name="Kale V."/>
            <person name="Holt S."/>
            <person name="Cochrane G."/>
            <person name="Meng A."/>
            <person name="Brown T."/>
            <person name="Cohen L."/>
        </authorList>
    </citation>
    <scope>NUCLEOTIDE SEQUENCE</scope>
    <source>
        <strain evidence="2">CCMP3124</strain>
    </source>
</reference>
<feature type="signal peptide" evidence="1">
    <location>
        <begin position="1"/>
        <end position="19"/>
    </location>
</feature>
<evidence type="ECO:0000256" key="1">
    <source>
        <dbReference type="SAM" id="SignalP"/>
    </source>
</evidence>
<protein>
    <submittedName>
        <fullName evidence="2">Uncharacterized protein</fullName>
    </submittedName>
</protein>
<dbReference type="PANTHER" id="PTHR36220">
    <property type="entry name" value="UNNAMED PRODUCT"/>
    <property type="match status" value="1"/>
</dbReference>
<feature type="chain" id="PRO_5030757144" evidence="1">
    <location>
        <begin position="20"/>
        <end position="519"/>
    </location>
</feature>
<gene>
    <name evidence="2" type="ORF">EAUS1353_LOCUS3294</name>
</gene>
<keyword evidence="1" id="KW-0732">Signal</keyword>
<accession>A0A7S1TNH5</accession>
<dbReference type="SMART" id="SM00191">
    <property type="entry name" value="Int_alpha"/>
    <property type="match status" value="3"/>
</dbReference>
<dbReference type="InterPro" id="IPR013519">
    <property type="entry name" value="Int_alpha_beta-p"/>
</dbReference>
<dbReference type="InterPro" id="IPR028994">
    <property type="entry name" value="Integrin_alpha_N"/>
</dbReference>
<dbReference type="Gene3D" id="2.130.10.130">
    <property type="entry name" value="Integrin alpha, N-terminal"/>
    <property type="match status" value="1"/>
</dbReference>
<organism evidence="2">
    <name type="scientific">Erythrolobus australicus</name>
    <dbReference type="NCBI Taxonomy" id="1077150"/>
    <lineage>
        <taxon>Eukaryota</taxon>
        <taxon>Rhodophyta</taxon>
        <taxon>Bangiophyceae</taxon>
        <taxon>Porphyridiales</taxon>
        <taxon>Porphyridiaceae</taxon>
        <taxon>Erythrolobus</taxon>
    </lineage>
</organism>
<proteinExistence type="predicted"/>
<evidence type="ECO:0000313" key="2">
    <source>
        <dbReference type="EMBL" id="CAD9241554.1"/>
    </source>
</evidence>
<dbReference type="EMBL" id="HBGI01005078">
    <property type="protein sequence ID" value="CAD9241554.1"/>
    <property type="molecule type" value="Transcribed_RNA"/>
</dbReference>
<sequence length="519" mass="55599">MRSCVVAVAIAALVHAAVGAYVYKEPMSLSFEYLNDVGPGDSRFGRAIDPNLRYIGAENAVYRANGGELQSPPSTSSNGESVVSLNVRKLNSPFEFDANMNYSQSQTQEFLWVVSGSPQSGGAQVFLYSSETLEEVELINPDTDAAENVTITTSGDLVLVQTINNPGPTNAAFGQSLLYSYDATSDSAATCYLSSILIGAPNPSGGNVYVYSYNANQDNSVVGSFVSGVSVSGVRGFGFHMALRSNTILVGAPDSNSVVVYSKSVQPSCTLSLSQGSTLTRSGGQFGFNVDIGNNYYVIGAPTDGTGKVYFYRGTTMLQELDASSSGTGPREFGARVHELNDYIFIGAPGGGVGQVLVYHVDSETSQFAFYQELENPGINPAFGTTIESNNCNRIWVGTSQGNNIVQVYGADIGAYYPDYCTCDEEPVPPYYIPIFQSFIDPTTICVAEMRTRNWVCKMDGFPGSICDYRDQTGYVWVNEAPTEDGATDECLPVVPGSRLVRKRAGSNCLATYLTPFSS</sequence>
<dbReference type="SUPFAM" id="SSF82171">
    <property type="entry name" value="DPP6 N-terminal domain-like"/>
    <property type="match status" value="1"/>
</dbReference>
<name>A0A7S1TNH5_9RHOD</name>
<dbReference type="PANTHER" id="PTHR36220:SF1">
    <property type="entry name" value="GAMMA TUBULIN COMPLEX COMPONENT C-TERMINAL DOMAIN-CONTAINING PROTEIN"/>
    <property type="match status" value="1"/>
</dbReference>
<dbReference type="AlphaFoldDB" id="A0A7S1TNH5"/>